<dbReference type="Gene3D" id="4.10.280.10">
    <property type="entry name" value="Helix-loop-helix DNA-binding domain"/>
    <property type="match status" value="1"/>
</dbReference>
<evidence type="ECO:0000256" key="2">
    <source>
        <dbReference type="ARBA" id="ARBA00023015"/>
    </source>
</evidence>
<keyword evidence="9" id="KW-1185">Reference proteome</keyword>
<dbReference type="PANTHER" id="PTHR20937">
    <property type="entry name" value="IP14615P"/>
    <property type="match status" value="1"/>
</dbReference>
<protein>
    <recommendedName>
        <fullName evidence="7">BHLH domain-containing protein</fullName>
    </recommendedName>
</protein>
<dbReference type="Proteomes" id="UP001162483">
    <property type="component" value="Unassembled WGS sequence"/>
</dbReference>
<keyword evidence="4" id="KW-0804">Transcription</keyword>
<evidence type="ECO:0000256" key="6">
    <source>
        <dbReference type="SAM" id="MobiDB-lite"/>
    </source>
</evidence>
<dbReference type="InterPro" id="IPR036638">
    <property type="entry name" value="HLH_DNA-bd_sf"/>
</dbReference>
<evidence type="ECO:0000256" key="3">
    <source>
        <dbReference type="ARBA" id="ARBA00023125"/>
    </source>
</evidence>
<feature type="domain" description="BHLH" evidence="7">
    <location>
        <begin position="1"/>
        <end position="42"/>
    </location>
</feature>
<keyword evidence="2" id="KW-0805">Transcription regulation</keyword>
<keyword evidence="3" id="KW-0238">DNA-binding</keyword>
<sequence length="153" mass="17734">MRNLSKALHNLRKYLPPSVVPAGRNLTKIETLRLTINYISYLSKLLGCNEETMKHRRKPHQDVDSAYLQVPEGYQEMTCRQQHSQPQSQSSLSYDQAQQCESFRVSPAEDEQSQIQGEPWMSTSTYHRSHKPLTDFSLSTTYTSRFTNTYQVT</sequence>
<dbReference type="InterPro" id="IPR011598">
    <property type="entry name" value="bHLH_dom"/>
</dbReference>
<name>A0ABN9AYX1_9NEOB</name>
<evidence type="ECO:0000256" key="1">
    <source>
        <dbReference type="ARBA" id="ARBA00022473"/>
    </source>
</evidence>
<keyword evidence="1" id="KW-0217">Developmental protein</keyword>
<dbReference type="PANTHER" id="PTHR20937:SF6">
    <property type="entry name" value="MESODERM POSTERIOR PROTEIN 1"/>
    <property type="match status" value="1"/>
</dbReference>
<evidence type="ECO:0000256" key="5">
    <source>
        <dbReference type="ARBA" id="ARBA00023242"/>
    </source>
</evidence>
<reference evidence="8" key="1">
    <citation type="submission" date="2023-05" db="EMBL/GenBank/DDBJ databases">
        <authorList>
            <person name="Stuckert A."/>
        </authorList>
    </citation>
    <scope>NUCLEOTIDE SEQUENCE</scope>
</reference>
<evidence type="ECO:0000313" key="8">
    <source>
        <dbReference type="EMBL" id="CAI9541166.1"/>
    </source>
</evidence>
<feature type="compositionally biased region" description="Low complexity" evidence="6">
    <location>
        <begin position="81"/>
        <end position="93"/>
    </location>
</feature>
<proteinExistence type="predicted"/>
<evidence type="ECO:0000313" key="9">
    <source>
        <dbReference type="Proteomes" id="UP001162483"/>
    </source>
</evidence>
<dbReference type="InterPro" id="IPR040259">
    <property type="entry name" value="Mesogenin/MesP"/>
</dbReference>
<comment type="caution">
    <text evidence="8">The sequence shown here is derived from an EMBL/GenBank/DDBJ whole genome shotgun (WGS) entry which is preliminary data.</text>
</comment>
<keyword evidence="5" id="KW-0539">Nucleus</keyword>
<gene>
    <name evidence="8" type="ORF">SPARVUS_LOCUS1869293</name>
</gene>
<accession>A0ABN9AYX1</accession>
<dbReference type="EMBL" id="CATNWA010001782">
    <property type="protein sequence ID" value="CAI9541166.1"/>
    <property type="molecule type" value="Genomic_DNA"/>
</dbReference>
<organism evidence="8 9">
    <name type="scientific">Staurois parvus</name>
    <dbReference type="NCBI Taxonomy" id="386267"/>
    <lineage>
        <taxon>Eukaryota</taxon>
        <taxon>Metazoa</taxon>
        <taxon>Chordata</taxon>
        <taxon>Craniata</taxon>
        <taxon>Vertebrata</taxon>
        <taxon>Euteleostomi</taxon>
        <taxon>Amphibia</taxon>
        <taxon>Batrachia</taxon>
        <taxon>Anura</taxon>
        <taxon>Neobatrachia</taxon>
        <taxon>Ranoidea</taxon>
        <taxon>Ranidae</taxon>
        <taxon>Staurois</taxon>
    </lineage>
</organism>
<evidence type="ECO:0000259" key="7">
    <source>
        <dbReference type="PROSITE" id="PS50888"/>
    </source>
</evidence>
<evidence type="ECO:0000256" key="4">
    <source>
        <dbReference type="ARBA" id="ARBA00023163"/>
    </source>
</evidence>
<feature type="region of interest" description="Disordered" evidence="6">
    <location>
        <begin position="77"/>
        <end position="114"/>
    </location>
</feature>
<dbReference type="PROSITE" id="PS50888">
    <property type="entry name" value="BHLH"/>
    <property type="match status" value="1"/>
</dbReference>
<dbReference type="Pfam" id="PF00010">
    <property type="entry name" value="HLH"/>
    <property type="match status" value="1"/>
</dbReference>
<dbReference type="SUPFAM" id="SSF47459">
    <property type="entry name" value="HLH, helix-loop-helix DNA-binding domain"/>
    <property type="match status" value="1"/>
</dbReference>